<feature type="transmembrane region" description="Helical" evidence="7">
    <location>
        <begin position="195"/>
        <end position="217"/>
    </location>
</feature>
<keyword evidence="2" id="KW-1003">Cell membrane</keyword>
<evidence type="ECO:0000256" key="7">
    <source>
        <dbReference type="SAM" id="Phobius"/>
    </source>
</evidence>
<keyword evidence="5 7" id="KW-0472">Membrane</keyword>
<dbReference type="EMBL" id="RDFA01000002">
    <property type="protein sequence ID" value="RXK50125.1"/>
    <property type="molecule type" value="Genomic_DNA"/>
</dbReference>
<feature type="transmembrane region" description="Helical" evidence="7">
    <location>
        <begin position="256"/>
        <end position="277"/>
    </location>
</feature>
<dbReference type="Pfam" id="PF03631">
    <property type="entry name" value="Virul_fac_BrkB"/>
    <property type="match status" value="1"/>
</dbReference>
<dbReference type="InterPro" id="IPR017039">
    <property type="entry name" value="Virul_fac_BrkB"/>
</dbReference>
<feature type="transmembrane region" description="Helical" evidence="7">
    <location>
        <begin position="441"/>
        <end position="465"/>
    </location>
</feature>
<feature type="transmembrane region" description="Helical" evidence="7">
    <location>
        <begin position="415"/>
        <end position="435"/>
    </location>
</feature>
<keyword evidence="3 7" id="KW-0812">Transmembrane</keyword>
<evidence type="ECO:0000313" key="9">
    <source>
        <dbReference type="Proteomes" id="UP000289691"/>
    </source>
</evidence>
<evidence type="ECO:0000256" key="6">
    <source>
        <dbReference type="SAM" id="MobiDB-lite"/>
    </source>
</evidence>
<evidence type="ECO:0000256" key="3">
    <source>
        <dbReference type="ARBA" id="ARBA00022692"/>
    </source>
</evidence>
<dbReference type="GO" id="GO:0005886">
    <property type="term" value="C:plasma membrane"/>
    <property type="evidence" value="ECO:0007669"/>
    <property type="project" value="UniProtKB-SubCell"/>
</dbReference>
<evidence type="ECO:0000256" key="5">
    <source>
        <dbReference type="ARBA" id="ARBA00023136"/>
    </source>
</evidence>
<comment type="subcellular location">
    <subcellularLocation>
        <location evidence="1">Cell membrane</location>
        <topology evidence="1">Multi-pass membrane protein</topology>
    </subcellularLocation>
</comment>
<dbReference type="PANTHER" id="PTHR30213">
    <property type="entry name" value="INNER MEMBRANE PROTEIN YHJD"/>
    <property type="match status" value="1"/>
</dbReference>
<sequence length="483" mass="50244">MRRTAASRNTAEIRRTPRSYFSSIPVPAGPGLNAFSVPQGSRHGTGSASDAVLGREVKLDPVSRNADATGVARAVVSAARSEQITFLAASLAYYTFVSLMPLLLLALVVASALGGEALAGTVVAQLGSVLSPAGEQVLLESLTGASGRAGATVAGVAVLVWGALKLFRGLNVAFGQVYGTAESSSFVNQVTDASVALVAVGAGVGVAAAVNVVVGFVPGRLAGALGTPVLALTLTITFLPLYVILPDVPVGIREALPGAVFAGGGWALLSTGFRLYAESAGSFQLYGVIGGVLLLVTWFYVGSLVLLAGVVLNAVLADRDDGNRQLQQERPRGVGQRGMSDEHGGAPDDGDDDADASTTATGPDEDLEEELAELRSKLDAFEADIDDRTVHREEIERDLKRYVRRRVGRGHAAGWGPYLVLLYGTAMTIGAFYFLGGGWAILAMLVIWLSTLGLYTLMVLVGVGVTMAGLPGRLRNTVEEFRS</sequence>
<feature type="transmembrane region" description="Helical" evidence="7">
    <location>
        <begin position="223"/>
        <end position="244"/>
    </location>
</feature>
<gene>
    <name evidence="8" type="ORF">EAF64_06055</name>
</gene>
<accession>A0A498L618</accession>
<name>A0A498L618_9EURY</name>
<dbReference type="OrthoDB" id="202693at2157"/>
<proteinExistence type="predicted"/>
<feature type="transmembrane region" description="Helical" evidence="7">
    <location>
        <begin position="145"/>
        <end position="164"/>
    </location>
</feature>
<keyword evidence="4 7" id="KW-1133">Transmembrane helix</keyword>
<comment type="caution">
    <text evidence="8">The sequence shown here is derived from an EMBL/GenBank/DDBJ whole genome shotgun (WGS) entry which is preliminary data.</text>
</comment>
<dbReference type="AlphaFoldDB" id="A0A498L618"/>
<evidence type="ECO:0000256" key="2">
    <source>
        <dbReference type="ARBA" id="ARBA00022475"/>
    </source>
</evidence>
<protein>
    <submittedName>
        <fullName evidence="8">YihY/virulence factor BrkB family protein</fullName>
    </submittedName>
</protein>
<evidence type="ECO:0000256" key="1">
    <source>
        <dbReference type="ARBA" id="ARBA00004651"/>
    </source>
</evidence>
<feature type="compositionally biased region" description="Basic and acidic residues" evidence="6">
    <location>
        <begin position="323"/>
        <end position="332"/>
    </location>
</feature>
<organism evidence="8 9">
    <name type="scientific">Halorientalis pallida</name>
    <dbReference type="NCBI Taxonomy" id="2479928"/>
    <lineage>
        <taxon>Archaea</taxon>
        <taxon>Methanobacteriati</taxon>
        <taxon>Methanobacteriota</taxon>
        <taxon>Stenosarchaea group</taxon>
        <taxon>Halobacteria</taxon>
        <taxon>Halobacteriales</taxon>
        <taxon>Haloarculaceae</taxon>
        <taxon>Halorientalis</taxon>
    </lineage>
</organism>
<dbReference type="PANTHER" id="PTHR30213:SF0">
    <property type="entry name" value="UPF0761 MEMBRANE PROTEIN YIHY"/>
    <property type="match status" value="1"/>
</dbReference>
<dbReference type="NCBIfam" id="TIGR00765">
    <property type="entry name" value="yihY_not_rbn"/>
    <property type="match status" value="1"/>
</dbReference>
<evidence type="ECO:0000313" key="8">
    <source>
        <dbReference type="EMBL" id="RXK50125.1"/>
    </source>
</evidence>
<feature type="region of interest" description="Disordered" evidence="6">
    <location>
        <begin position="323"/>
        <end position="368"/>
    </location>
</feature>
<evidence type="ECO:0000256" key="4">
    <source>
        <dbReference type="ARBA" id="ARBA00022989"/>
    </source>
</evidence>
<feature type="transmembrane region" description="Helical" evidence="7">
    <location>
        <begin position="283"/>
        <end position="316"/>
    </location>
</feature>
<reference evidence="8 9" key="1">
    <citation type="submission" date="2019-01" db="EMBL/GenBank/DDBJ databases">
        <title>Halorientalis sp. F13-25 a new haloarchaeum isolated from hypersaline water.</title>
        <authorList>
            <person name="Ana D.-V."/>
            <person name="Cristina S.-P."/>
            <person name="Antonio V."/>
        </authorList>
    </citation>
    <scope>NUCLEOTIDE SEQUENCE [LARGE SCALE GENOMIC DNA]</scope>
    <source>
        <strain evidence="8 9">F13-25</strain>
    </source>
</reference>
<keyword evidence="9" id="KW-1185">Reference proteome</keyword>
<feature type="transmembrane region" description="Helical" evidence="7">
    <location>
        <begin position="91"/>
        <end position="113"/>
    </location>
</feature>
<dbReference type="Proteomes" id="UP000289691">
    <property type="component" value="Unassembled WGS sequence"/>
</dbReference>